<evidence type="ECO:0000256" key="2">
    <source>
        <dbReference type="ARBA" id="ARBA00022630"/>
    </source>
</evidence>
<dbReference type="Pfam" id="PF07992">
    <property type="entry name" value="Pyr_redox_2"/>
    <property type="match status" value="1"/>
</dbReference>
<dbReference type="InterPro" id="IPR045024">
    <property type="entry name" value="NDH-2"/>
</dbReference>
<dbReference type="SUPFAM" id="SSF51905">
    <property type="entry name" value="FAD/NAD(P)-binding domain"/>
    <property type="match status" value="1"/>
</dbReference>
<evidence type="ECO:0000313" key="9">
    <source>
        <dbReference type="EMBL" id="MEJ2890736.1"/>
    </source>
</evidence>
<comment type="caution">
    <text evidence="9">The sequence shown here is derived from an EMBL/GenBank/DDBJ whole genome shotgun (WGS) entry which is preliminary data.</text>
</comment>
<dbReference type="Proteomes" id="UP001370100">
    <property type="component" value="Unassembled WGS sequence"/>
</dbReference>
<protein>
    <submittedName>
        <fullName evidence="9">FAD-dependent oxidoreductase</fullName>
    </submittedName>
</protein>
<keyword evidence="7" id="KW-1133">Transmembrane helix</keyword>
<dbReference type="InterPro" id="IPR036188">
    <property type="entry name" value="FAD/NAD-bd_sf"/>
</dbReference>
<feature type="domain" description="FAD/NAD(P)-binding" evidence="8">
    <location>
        <begin position="89"/>
        <end position="434"/>
    </location>
</feature>
<feature type="compositionally biased region" description="Low complexity" evidence="6">
    <location>
        <begin position="532"/>
        <end position="554"/>
    </location>
</feature>
<keyword evidence="3" id="KW-0274">FAD</keyword>
<name>A0ABU8NEF3_9PSEU</name>
<dbReference type="InterPro" id="IPR023753">
    <property type="entry name" value="FAD/NAD-binding_dom"/>
</dbReference>
<dbReference type="RefSeq" id="WP_337718931.1">
    <property type="nucleotide sequence ID" value="NZ_JBBEGL010000017.1"/>
</dbReference>
<evidence type="ECO:0000256" key="6">
    <source>
        <dbReference type="SAM" id="MobiDB-lite"/>
    </source>
</evidence>
<keyword evidence="7" id="KW-0472">Membrane</keyword>
<reference evidence="9 10" key="1">
    <citation type="submission" date="2024-03" db="EMBL/GenBank/DDBJ databases">
        <title>Actinomycetospora sp. OC33-EN06, a novel actinomycete isolated from wild orchid (Aerides multiflora).</title>
        <authorList>
            <person name="Suriyachadkun C."/>
        </authorList>
    </citation>
    <scope>NUCLEOTIDE SEQUENCE [LARGE SCALE GENOMIC DNA]</scope>
    <source>
        <strain evidence="9 10">OC33-EN06</strain>
    </source>
</reference>
<feature type="region of interest" description="Disordered" evidence="6">
    <location>
        <begin position="526"/>
        <end position="594"/>
    </location>
</feature>
<sequence length="695" mass="72678">MSSAPDDPAFPEAPESSGGAWATADSVVGRGVLLVIGPIIVALFWVFGALPAWGAAALGGFLCAVAVVFLARLRSRGTGAGAEGAEGARVLVVGGGYAGLVAARALQARLPGGTRGGRHLGPGGSSTGIAGITVVDPQAHMTYQPFLPEAAAGAIEPRHLTVPLRRALRRCDVITGSVAAVDDASRRAVVSLPDGGTREITYDVLVVAPGTAPRRLPIPGLDERALPFRSVTDALALREHVLSRLDAAASTTDPAERRRLLTFTVIGGGFAGLEVLGELEDMTRRAAKHQPGYVAEEIQWVLLEAAGRIMPEVSPALAARVHAQLLRRGIEVRVGAKITSAEGGRVVLAGGPTFATDTIVVAAGSVPNPLLERTDLPLDPRGRVRCATTLQVRDRAHVFTAGDCAAVPDVTVPASRGGEPVTTPPTAQHAVRQARLLARNVDAFLAGRLLRGYRHKNSGAVAGLGRRRGAAQIGPLRMTGWPAFLLHRTYHLWAMPTADRTVRIALDWLVSGLLGRDLVAVGRRDAAPLPDPEATPTVAPPAEAEEPVAGPQAPLEVAPAPAPTWGADPTATGPQRAATPTPEVTPERASATDSQGIPAMQIAMTQSGGFATIREPHPSLPSFAEPFPAGSFSSSEATFRDLTPSLSFDRPADTGSFREPHPSFPSEPRADDGPRAPYPSTSRPRHSLRDDHRNN</sequence>
<dbReference type="EMBL" id="JBBEGL010000017">
    <property type="protein sequence ID" value="MEJ2890736.1"/>
    <property type="molecule type" value="Genomic_DNA"/>
</dbReference>
<evidence type="ECO:0000313" key="10">
    <source>
        <dbReference type="Proteomes" id="UP001370100"/>
    </source>
</evidence>
<dbReference type="PANTHER" id="PTHR43706:SF45">
    <property type="entry name" value="NADH DEHYDROGENASE-LIKE PROTEIN RV1812C"/>
    <property type="match status" value="1"/>
</dbReference>
<evidence type="ECO:0000256" key="5">
    <source>
        <dbReference type="ARBA" id="ARBA00023027"/>
    </source>
</evidence>
<evidence type="ECO:0000259" key="8">
    <source>
        <dbReference type="Pfam" id="PF07992"/>
    </source>
</evidence>
<feature type="region of interest" description="Disordered" evidence="6">
    <location>
        <begin position="614"/>
        <end position="695"/>
    </location>
</feature>
<dbReference type="PANTHER" id="PTHR43706">
    <property type="entry name" value="NADH DEHYDROGENASE"/>
    <property type="match status" value="1"/>
</dbReference>
<organism evidence="9 10">
    <name type="scientific">Actinomycetospora aeridis</name>
    <dbReference type="NCBI Taxonomy" id="3129231"/>
    <lineage>
        <taxon>Bacteria</taxon>
        <taxon>Bacillati</taxon>
        <taxon>Actinomycetota</taxon>
        <taxon>Actinomycetes</taxon>
        <taxon>Pseudonocardiales</taxon>
        <taxon>Pseudonocardiaceae</taxon>
        <taxon>Actinomycetospora</taxon>
    </lineage>
</organism>
<keyword evidence="5" id="KW-0520">NAD</keyword>
<keyword evidence="10" id="KW-1185">Reference proteome</keyword>
<feature type="transmembrane region" description="Helical" evidence="7">
    <location>
        <begin position="53"/>
        <end position="71"/>
    </location>
</feature>
<dbReference type="PRINTS" id="PR00368">
    <property type="entry name" value="FADPNR"/>
</dbReference>
<evidence type="ECO:0000256" key="3">
    <source>
        <dbReference type="ARBA" id="ARBA00022827"/>
    </source>
</evidence>
<keyword evidence="4" id="KW-0560">Oxidoreductase</keyword>
<dbReference type="Gene3D" id="3.50.50.100">
    <property type="match status" value="1"/>
</dbReference>
<evidence type="ECO:0000256" key="7">
    <source>
        <dbReference type="SAM" id="Phobius"/>
    </source>
</evidence>
<accession>A0ABU8NEF3</accession>
<feature type="transmembrane region" description="Helical" evidence="7">
    <location>
        <begin position="27"/>
        <end position="47"/>
    </location>
</feature>
<keyword evidence="2" id="KW-0285">Flavoprotein</keyword>
<gene>
    <name evidence="9" type="ORF">WCD41_30055</name>
</gene>
<feature type="compositionally biased region" description="Basic and acidic residues" evidence="6">
    <location>
        <begin position="650"/>
        <end position="661"/>
    </location>
</feature>
<evidence type="ECO:0000256" key="1">
    <source>
        <dbReference type="ARBA" id="ARBA00005272"/>
    </source>
</evidence>
<evidence type="ECO:0000256" key="4">
    <source>
        <dbReference type="ARBA" id="ARBA00023002"/>
    </source>
</evidence>
<keyword evidence="7" id="KW-0812">Transmembrane</keyword>
<comment type="similarity">
    <text evidence="1">Belongs to the NADH dehydrogenase family.</text>
</comment>
<proteinExistence type="inferred from homology"/>
<dbReference type="PRINTS" id="PR00411">
    <property type="entry name" value="PNDRDTASEI"/>
</dbReference>